<accession>A0A2W5MCC6</accession>
<evidence type="ECO:0000259" key="2">
    <source>
        <dbReference type="Pfam" id="PF01471"/>
    </source>
</evidence>
<evidence type="ECO:0000313" key="4">
    <source>
        <dbReference type="Proteomes" id="UP000249577"/>
    </source>
</evidence>
<dbReference type="InterPro" id="IPR036365">
    <property type="entry name" value="PGBD-like_sf"/>
</dbReference>
<dbReference type="AlphaFoldDB" id="A0A2W5MCC6"/>
<proteinExistence type="predicted"/>
<dbReference type="InterPro" id="IPR002477">
    <property type="entry name" value="Peptidoglycan-bd-like"/>
</dbReference>
<dbReference type="Pfam" id="PF01471">
    <property type="entry name" value="PG_binding_1"/>
    <property type="match status" value="1"/>
</dbReference>
<gene>
    <name evidence="3" type="ORF">DI565_11725</name>
</gene>
<keyword evidence="1" id="KW-0732">Signal</keyword>
<dbReference type="SUPFAM" id="SSF47090">
    <property type="entry name" value="PGBD-like"/>
    <property type="match status" value="1"/>
</dbReference>
<evidence type="ECO:0000256" key="1">
    <source>
        <dbReference type="SAM" id="SignalP"/>
    </source>
</evidence>
<dbReference type="Proteomes" id="UP000249577">
    <property type="component" value="Unassembled WGS sequence"/>
</dbReference>
<evidence type="ECO:0000313" key="3">
    <source>
        <dbReference type="EMBL" id="PZQ15083.1"/>
    </source>
</evidence>
<feature type="signal peptide" evidence="1">
    <location>
        <begin position="1"/>
        <end position="23"/>
    </location>
</feature>
<organism evidence="3 4">
    <name type="scientific">Ancylobacter novellus</name>
    <name type="common">Thiobacillus novellus</name>
    <dbReference type="NCBI Taxonomy" id="921"/>
    <lineage>
        <taxon>Bacteria</taxon>
        <taxon>Pseudomonadati</taxon>
        <taxon>Pseudomonadota</taxon>
        <taxon>Alphaproteobacteria</taxon>
        <taxon>Hyphomicrobiales</taxon>
        <taxon>Xanthobacteraceae</taxon>
        <taxon>Ancylobacter</taxon>
    </lineage>
</organism>
<protein>
    <recommendedName>
        <fullName evidence="2">Peptidoglycan binding-like domain-containing protein</fullName>
    </recommendedName>
</protein>
<comment type="caution">
    <text evidence="3">The sequence shown here is derived from an EMBL/GenBank/DDBJ whole genome shotgun (WGS) entry which is preliminary data.</text>
</comment>
<name>A0A2W5MCC6_ANCNO</name>
<feature type="chain" id="PRO_5016174245" description="Peptidoglycan binding-like domain-containing protein" evidence="1">
    <location>
        <begin position="24"/>
        <end position="170"/>
    </location>
</feature>
<dbReference type="EMBL" id="QFPN01000005">
    <property type="protein sequence ID" value="PZQ15083.1"/>
    <property type="molecule type" value="Genomic_DNA"/>
</dbReference>
<reference evidence="3 4" key="1">
    <citation type="submission" date="2017-08" db="EMBL/GenBank/DDBJ databases">
        <title>Infants hospitalized years apart are colonized by the same room-sourced microbial strains.</title>
        <authorList>
            <person name="Brooks B."/>
            <person name="Olm M.R."/>
            <person name="Firek B.A."/>
            <person name="Baker R."/>
            <person name="Thomas B.C."/>
            <person name="Morowitz M.J."/>
            <person name="Banfield J.F."/>
        </authorList>
    </citation>
    <scope>NUCLEOTIDE SEQUENCE [LARGE SCALE GENOMIC DNA]</scope>
    <source>
        <strain evidence="3">S2_005_003_R2_43</strain>
    </source>
</reference>
<sequence>MRGFARAFLAAATVALSVSGAAAQSPDLRAAERAFFSLSTKERYELPLLLIANGNYNGMSTGDFGPRLFRAIREYQASIGATQTGYLSSDQFARLRVAGYTAISGWGFVEVQHPLTNAKLNVPLKAAPQRQHTKRGYAFEAYDGTVSVDFSFFSASESSLELLYARLGSA</sequence>
<feature type="domain" description="Peptidoglycan binding-like" evidence="2">
    <location>
        <begin position="43"/>
        <end position="95"/>
    </location>
</feature>